<proteinExistence type="predicted"/>
<evidence type="ECO:0000313" key="2">
    <source>
        <dbReference type="Proteomes" id="UP000037505"/>
    </source>
</evidence>
<protein>
    <recommendedName>
        <fullName evidence="3">Arrestin-like N-terminal domain-containing protein</fullName>
    </recommendedName>
</protein>
<dbReference type="AlphaFoldDB" id="A0A0L1J9T8"/>
<keyword evidence="2" id="KW-1185">Reference proteome</keyword>
<reference evidence="1 2" key="1">
    <citation type="submission" date="2014-06" db="EMBL/GenBank/DDBJ databases">
        <title>The Genome of the Aflatoxigenic Filamentous Fungus Aspergillus nomius.</title>
        <authorList>
            <person name="Moore M.G."/>
            <person name="Shannon B.M."/>
            <person name="Brian M.M."/>
        </authorList>
    </citation>
    <scope>NUCLEOTIDE SEQUENCE [LARGE SCALE GENOMIC DNA]</scope>
    <source>
        <strain evidence="1 2">NRRL 13137</strain>
    </source>
</reference>
<evidence type="ECO:0000313" key="1">
    <source>
        <dbReference type="EMBL" id="KNG88213.1"/>
    </source>
</evidence>
<dbReference type="RefSeq" id="XP_015409136.1">
    <property type="nucleotide sequence ID" value="XM_015549849.1"/>
</dbReference>
<dbReference type="GeneID" id="26806396"/>
<gene>
    <name evidence="1" type="ORF">ANOM_004592</name>
</gene>
<accession>A0A0L1J9T8</accession>
<organism evidence="1 2">
    <name type="scientific">Aspergillus nomiae NRRL (strain ATCC 15546 / NRRL 13137 / CBS 260.88 / M93)</name>
    <dbReference type="NCBI Taxonomy" id="1509407"/>
    <lineage>
        <taxon>Eukaryota</taxon>
        <taxon>Fungi</taxon>
        <taxon>Dikarya</taxon>
        <taxon>Ascomycota</taxon>
        <taxon>Pezizomycotina</taxon>
        <taxon>Eurotiomycetes</taxon>
        <taxon>Eurotiomycetidae</taxon>
        <taxon>Eurotiales</taxon>
        <taxon>Aspergillaceae</taxon>
        <taxon>Aspergillus</taxon>
        <taxon>Aspergillus subgen. Circumdati</taxon>
    </lineage>
</organism>
<dbReference type="Proteomes" id="UP000037505">
    <property type="component" value="Unassembled WGS sequence"/>
</dbReference>
<sequence>MAVSLDILFPNTTPWTSGHRKHGHLPIFESGQGVKGTVVVSSKDQRAPVFGIVKIALEGFIAGTLFNHVDLVGESPTMLYHTYIINLNATYLEQQIISDVDQCYHFRFLVPNSLTGAVSNKYGQQIPSSLHISFSPASHRTAVSCSKGTCNIDYRIRAQFLIEGHCVVETTRPFTLWASQGRQPPVCTEDFPGEYQLSALKTFRSPLLQPAGKLHVYSHEPLPLEFSPEKEGAATSVRLRLRYGSPKNGGAMRIPPPRFYGIVRSNLKASTFISIQPQRRSPATCDAAAFPFTFETRKSYPSQLRKICFPRWTLSEMGTESIWESEAEMTFKCHNPAYLTPSFSSMLVSRRYSLKIYMVISGHGHAAVKLELPIQVVYTGRRFLPSQGIMHTGDPAEDTPPAYSP</sequence>
<comment type="caution">
    <text evidence="1">The sequence shown here is derived from an EMBL/GenBank/DDBJ whole genome shotgun (WGS) entry which is preliminary data.</text>
</comment>
<evidence type="ECO:0008006" key="3">
    <source>
        <dbReference type="Google" id="ProtNLM"/>
    </source>
</evidence>
<dbReference type="EMBL" id="JNOM01000058">
    <property type="protein sequence ID" value="KNG88213.1"/>
    <property type="molecule type" value="Genomic_DNA"/>
</dbReference>
<dbReference type="OrthoDB" id="2283785at2759"/>
<name>A0A0L1J9T8_ASPN3</name>